<dbReference type="Proteomes" id="UP000247540">
    <property type="component" value="Unassembled WGS sequence"/>
</dbReference>
<sequence>MREANIGTGSGATILDIKGSYTGATIGRSESLSVGSGPKIPLTAVAKVEAASLGKAIARFATRAIPAVSTLAAVVALLGDVKVIMKAGEGGADNRFYVTDENGGGMERAFYGDRWYADPLEACKAYIPSSTGYVRRGSTAYCTRSGQETVPVDVRMTCPDGSSSGYKVIADGDVCPSGQQREISPDDLATRIARESGWPDPQRLGNILREAIGSGETVQVGSPTVTGPASSQGAPVTKTTVNPQGQPITTTTSTTNNYTYNDNKVTNTPTTTTTTVNNNTGEKTTETETTDDKRDECEKNPDSLACATTDVPDGEIPKSNKTVTYSEDGFLSGGGSCPADKYASIHGVSTMVWDWQRACG</sequence>
<dbReference type="AlphaFoldDB" id="A0A318SCH9"/>
<feature type="region of interest" description="Disordered" evidence="1">
    <location>
        <begin position="220"/>
        <end position="317"/>
    </location>
</feature>
<evidence type="ECO:0000313" key="2">
    <source>
        <dbReference type="EMBL" id="PYE72994.1"/>
    </source>
</evidence>
<evidence type="ECO:0000313" key="3">
    <source>
        <dbReference type="Proteomes" id="UP000247540"/>
    </source>
</evidence>
<protein>
    <recommendedName>
        <fullName evidence="4">TspB protein</fullName>
    </recommendedName>
</protein>
<proteinExistence type="predicted"/>
<feature type="compositionally biased region" description="Polar residues" evidence="1">
    <location>
        <begin position="220"/>
        <end position="248"/>
    </location>
</feature>
<feature type="compositionally biased region" description="Low complexity" evidence="1">
    <location>
        <begin position="249"/>
        <end position="282"/>
    </location>
</feature>
<feature type="non-terminal residue" evidence="2">
    <location>
        <position position="360"/>
    </location>
</feature>
<keyword evidence="3" id="KW-1185">Reference proteome</keyword>
<gene>
    <name evidence="2" type="ORF">DFQ15_1485</name>
</gene>
<feature type="compositionally biased region" description="Basic and acidic residues" evidence="1">
    <location>
        <begin position="283"/>
        <end position="301"/>
    </location>
</feature>
<evidence type="ECO:0008006" key="4">
    <source>
        <dbReference type="Google" id="ProtNLM"/>
    </source>
</evidence>
<dbReference type="EMBL" id="QJTC01000048">
    <property type="protein sequence ID" value="PYE72994.1"/>
    <property type="molecule type" value="Genomic_DNA"/>
</dbReference>
<comment type="caution">
    <text evidence="2">The sequence shown here is derived from an EMBL/GenBank/DDBJ whole genome shotgun (WGS) entry which is preliminary data.</text>
</comment>
<evidence type="ECO:0000256" key="1">
    <source>
        <dbReference type="SAM" id="MobiDB-lite"/>
    </source>
</evidence>
<name>A0A318SCH9_9BURK</name>
<accession>A0A318SCH9</accession>
<organism evidence="2 3">
    <name type="scientific">Xylophilus ampelinus</name>
    <dbReference type="NCBI Taxonomy" id="54067"/>
    <lineage>
        <taxon>Bacteria</taxon>
        <taxon>Pseudomonadati</taxon>
        <taxon>Pseudomonadota</taxon>
        <taxon>Betaproteobacteria</taxon>
        <taxon>Burkholderiales</taxon>
        <taxon>Xylophilus</taxon>
    </lineage>
</organism>
<reference evidence="2 3" key="1">
    <citation type="submission" date="2018-06" db="EMBL/GenBank/DDBJ databases">
        <title>Genomic Encyclopedia of Type Strains, Phase III (KMG-III): the genomes of soil and plant-associated and newly described type strains.</title>
        <authorList>
            <person name="Whitman W."/>
        </authorList>
    </citation>
    <scope>NUCLEOTIDE SEQUENCE [LARGE SCALE GENOMIC DNA]</scope>
    <source>
        <strain evidence="2 3">CECT 7646</strain>
    </source>
</reference>